<protein>
    <submittedName>
        <fullName evidence="5">Transcriptional regulator</fullName>
    </submittedName>
</protein>
<dbReference type="Gene3D" id="1.10.10.10">
    <property type="entry name" value="Winged helix-like DNA-binding domain superfamily/Winged helix DNA-binding domain"/>
    <property type="match status" value="1"/>
</dbReference>
<evidence type="ECO:0000259" key="4">
    <source>
        <dbReference type="PROSITE" id="PS50995"/>
    </source>
</evidence>
<keyword evidence="2" id="KW-0238">DNA-binding</keyword>
<dbReference type="PROSITE" id="PS50995">
    <property type="entry name" value="HTH_MARR_2"/>
    <property type="match status" value="1"/>
</dbReference>
<dbReference type="PRINTS" id="PR00598">
    <property type="entry name" value="HTHMARR"/>
</dbReference>
<dbReference type="Proteomes" id="UP000295293">
    <property type="component" value="Unassembled WGS sequence"/>
</dbReference>
<dbReference type="Pfam" id="PF01047">
    <property type="entry name" value="MarR"/>
    <property type="match status" value="1"/>
</dbReference>
<name>A0A4R6YR75_9GAMM</name>
<dbReference type="InterPro" id="IPR036388">
    <property type="entry name" value="WH-like_DNA-bd_sf"/>
</dbReference>
<reference evidence="5 6" key="1">
    <citation type="submission" date="2019-03" db="EMBL/GenBank/DDBJ databases">
        <title>Genomic Encyclopedia of Type Strains, Phase IV (KMG-IV): sequencing the most valuable type-strain genomes for metagenomic binning, comparative biology and taxonomic classification.</title>
        <authorList>
            <person name="Goeker M."/>
        </authorList>
    </citation>
    <scope>NUCLEOTIDE SEQUENCE [LARGE SCALE GENOMIC DNA]</scope>
    <source>
        <strain evidence="5 6">DSM 21667</strain>
    </source>
</reference>
<keyword evidence="1" id="KW-0805">Transcription regulation</keyword>
<proteinExistence type="predicted"/>
<evidence type="ECO:0000256" key="3">
    <source>
        <dbReference type="ARBA" id="ARBA00023163"/>
    </source>
</evidence>
<dbReference type="PANTHER" id="PTHR33164:SF64">
    <property type="entry name" value="TRANSCRIPTIONAL REGULATOR SLYA"/>
    <property type="match status" value="1"/>
</dbReference>
<dbReference type="SMART" id="SM00347">
    <property type="entry name" value="HTH_MARR"/>
    <property type="match status" value="1"/>
</dbReference>
<dbReference type="GO" id="GO:0006950">
    <property type="term" value="P:response to stress"/>
    <property type="evidence" value="ECO:0007669"/>
    <property type="project" value="TreeGrafter"/>
</dbReference>
<accession>A0A4R6YR75</accession>
<comment type="caution">
    <text evidence="5">The sequence shown here is derived from an EMBL/GenBank/DDBJ whole genome shotgun (WGS) entry which is preliminary data.</text>
</comment>
<gene>
    <name evidence="5" type="ORF">DFR29_11369</name>
</gene>
<dbReference type="GO" id="GO:0003677">
    <property type="term" value="F:DNA binding"/>
    <property type="evidence" value="ECO:0007669"/>
    <property type="project" value="UniProtKB-KW"/>
</dbReference>
<dbReference type="InterPro" id="IPR039422">
    <property type="entry name" value="MarR/SlyA-like"/>
</dbReference>
<dbReference type="InterPro" id="IPR000835">
    <property type="entry name" value="HTH_MarR-typ"/>
</dbReference>
<feature type="domain" description="HTH marR-type" evidence="4">
    <location>
        <begin position="12"/>
        <end position="144"/>
    </location>
</feature>
<dbReference type="PANTHER" id="PTHR33164">
    <property type="entry name" value="TRANSCRIPTIONAL REGULATOR, MARR FAMILY"/>
    <property type="match status" value="1"/>
</dbReference>
<keyword evidence="6" id="KW-1185">Reference proteome</keyword>
<evidence type="ECO:0000256" key="1">
    <source>
        <dbReference type="ARBA" id="ARBA00023015"/>
    </source>
</evidence>
<organism evidence="5 6">
    <name type="scientific">Tahibacter aquaticus</name>
    <dbReference type="NCBI Taxonomy" id="520092"/>
    <lineage>
        <taxon>Bacteria</taxon>
        <taxon>Pseudomonadati</taxon>
        <taxon>Pseudomonadota</taxon>
        <taxon>Gammaproteobacteria</taxon>
        <taxon>Lysobacterales</taxon>
        <taxon>Rhodanobacteraceae</taxon>
        <taxon>Tahibacter</taxon>
    </lineage>
</organism>
<dbReference type="EMBL" id="SNZH01000013">
    <property type="protein sequence ID" value="TDR40369.1"/>
    <property type="molecule type" value="Genomic_DNA"/>
</dbReference>
<evidence type="ECO:0000256" key="2">
    <source>
        <dbReference type="ARBA" id="ARBA00023125"/>
    </source>
</evidence>
<dbReference type="SUPFAM" id="SSF46785">
    <property type="entry name" value="Winged helix' DNA-binding domain"/>
    <property type="match status" value="1"/>
</dbReference>
<dbReference type="GO" id="GO:0003700">
    <property type="term" value="F:DNA-binding transcription factor activity"/>
    <property type="evidence" value="ECO:0007669"/>
    <property type="project" value="InterPro"/>
</dbReference>
<keyword evidence="3" id="KW-0804">Transcription</keyword>
<evidence type="ECO:0000313" key="6">
    <source>
        <dbReference type="Proteomes" id="UP000295293"/>
    </source>
</evidence>
<dbReference type="InterPro" id="IPR036390">
    <property type="entry name" value="WH_DNA-bd_sf"/>
</dbReference>
<dbReference type="AlphaFoldDB" id="A0A4R6YR75"/>
<evidence type="ECO:0000313" key="5">
    <source>
        <dbReference type="EMBL" id="TDR40369.1"/>
    </source>
</evidence>
<sequence length="160" mass="17940">MYAAVMNSPDPRANFAYPLLDVTRLLRKHFDRRAGPLGLTRAQWRAIKSIHRHEGISQKALAELLEMEPIPVGRVIDRLQQAGFVERRADPADRRVWRLHTTDKAHGVLDDMEIIASGLRDDALAGIADAELIACIATLDRMKQNLLALEETSPKNSNPD</sequence>